<protein>
    <recommendedName>
        <fullName evidence="5">LPXTG cell wall anchor domain-containing protein</fullName>
    </recommendedName>
</protein>
<dbReference type="EMBL" id="JAREWH010000027">
    <property type="protein sequence ID" value="MDN3193693.1"/>
    <property type="molecule type" value="Genomic_DNA"/>
</dbReference>
<sequence>MLKKIKIISISLFICFLVWFCACIKTQSAEAETYQVPVQYEVTFNGAENIQIPNEYKKISKQNSIENKKVLPSTGEINNYRYTVYGSIFIGMCFIYLILIRYMKGGKYHHV</sequence>
<evidence type="ECO:0008006" key="5">
    <source>
        <dbReference type="Google" id="ProtNLM"/>
    </source>
</evidence>
<evidence type="ECO:0000256" key="2">
    <source>
        <dbReference type="SAM" id="SignalP"/>
    </source>
</evidence>
<keyword evidence="1" id="KW-1133">Transmembrane helix</keyword>
<dbReference type="Proteomes" id="UP001173174">
    <property type="component" value="Unassembled WGS sequence"/>
</dbReference>
<keyword evidence="1" id="KW-0472">Membrane</keyword>
<evidence type="ECO:0000313" key="3">
    <source>
        <dbReference type="EMBL" id="MDN3193693.1"/>
    </source>
</evidence>
<evidence type="ECO:0000313" key="4">
    <source>
        <dbReference type="Proteomes" id="UP001173174"/>
    </source>
</evidence>
<evidence type="ECO:0000256" key="1">
    <source>
        <dbReference type="SAM" id="Phobius"/>
    </source>
</evidence>
<feature type="transmembrane region" description="Helical" evidence="1">
    <location>
        <begin position="82"/>
        <end position="100"/>
    </location>
</feature>
<dbReference type="RefSeq" id="WP_289865923.1">
    <property type="nucleotide sequence ID" value="NZ_JAREUV010000026.1"/>
</dbReference>
<dbReference type="AlphaFoldDB" id="A0AAW7KMC5"/>
<gene>
    <name evidence="3" type="ORF">P0E79_14570</name>
</gene>
<comment type="caution">
    <text evidence="3">The sequence shown here is derived from an EMBL/GenBank/DDBJ whole genome shotgun (WGS) entry which is preliminary data.</text>
</comment>
<feature type="chain" id="PRO_5043913904" description="LPXTG cell wall anchor domain-containing protein" evidence="2">
    <location>
        <begin position="32"/>
        <end position="111"/>
    </location>
</feature>
<name>A0AAW7KMC5_ENTFL</name>
<organism evidence="3 4">
    <name type="scientific">Enterococcus faecalis</name>
    <name type="common">Streptococcus faecalis</name>
    <dbReference type="NCBI Taxonomy" id="1351"/>
    <lineage>
        <taxon>Bacteria</taxon>
        <taxon>Bacillati</taxon>
        <taxon>Bacillota</taxon>
        <taxon>Bacilli</taxon>
        <taxon>Lactobacillales</taxon>
        <taxon>Enterococcaceae</taxon>
        <taxon>Enterococcus</taxon>
    </lineage>
</organism>
<proteinExistence type="predicted"/>
<reference evidence="3" key="2">
    <citation type="submission" date="2023-03" db="EMBL/GenBank/DDBJ databases">
        <authorList>
            <person name="Zajac M."/>
            <person name="Kwit R."/>
            <person name="Wasyl D."/>
        </authorList>
    </citation>
    <scope>NUCLEOTIDE SEQUENCE</scope>
    <source>
        <strain evidence="3">691B_2</strain>
    </source>
</reference>
<accession>A0AAW7KMC5</accession>
<feature type="signal peptide" evidence="2">
    <location>
        <begin position="1"/>
        <end position="31"/>
    </location>
</feature>
<dbReference type="PROSITE" id="PS51257">
    <property type="entry name" value="PROKAR_LIPOPROTEIN"/>
    <property type="match status" value="1"/>
</dbReference>
<reference evidence="3" key="1">
    <citation type="journal article" date="2023" name="Pathogens">
        <title>Prevalence of Enterococcus spp. and the Whole-Genome Characteristics of Enterococcus faecium and Enterococcus faecalis Strains Isolated from Free-Living Birds in Poland.</title>
        <authorList>
            <person name="Kwit R."/>
            <person name="Zajac M."/>
            <person name="Smialowska-Weglinska A."/>
            <person name="Skarzynska M."/>
            <person name="Bomba A."/>
            <person name="Lalak A."/>
            <person name="Skrzypiec E."/>
            <person name="Wojdat D."/>
            <person name="Koza W."/>
            <person name="Mikos-Wojewoda E."/>
            <person name="Pasim P."/>
            <person name="Skora M."/>
            <person name="Polak M."/>
            <person name="Wiacek J."/>
            <person name="Wasyl D."/>
        </authorList>
    </citation>
    <scope>NUCLEOTIDE SEQUENCE</scope>
    <source>
        <strain evidence="3">691B_2</strain>
    </source>
</reference>
<keyword evidence="1" id="KW-0812">Transmembrane</keyword>
<keyword evidence="2" id="KW-0732">Signal</keyword>